<evidence type="ECO:0000313" key="1">
    <source>
        <dbReference type="EMBL" id="PSU31790.1"/>
    </source>
</evidence>
<dbReference type="AlphaFoldDB" id="A0A2T3ITV2"/>
<dbReference type="EMBL" id="PYMH01000013">
    <property type="protein sequence ID" value="PSU31790.1"/>
    <property type="molecule type" value="Genomic_DNA"/>
</dbReference>
<organism evidence="1 2">
    <name type="scientific">Photobacterium lutimaris</name>
    <dbReference type="NCBI Taxonomy" id="388278"/>
    <lineage>
        <taxon>Bacteria</taxon>
        <taxon>Pseudomonadati</taxon>
        <taxon>Pseudomonadota</taxon>
        <taxon>Gammaproteobacteria</taxon>
        <taxon>Vibrionales</taxon>
        <taxon>Vibrionaceae</taxon>
        <taxon>Photobacterium</taxon>
    </lineage>
</organism>
<reference evidence="1 2" key="1">
    <citation type="submission" date="2018-03" db="EMBL/GenBank/DDBJ databases">
        <title>Whole genome sequencing of Histamine producing bacteria.</title>
        <authorList>
            <person name="Butler K."/>
        </authorList>
    </citation>
    <scope>NUCLEOTIDE SEQUENCE [LARGE SCALE GENOMIC DNA]</scope>
    <source>
        <strain evidence="1 2">JCM 13586</strain>
    </source>
</reference>
<dbReference type="Pfam" id="PF11672">
    <property type="entry name" value="DUF3268"/>
    <property type="match status" value="1"/>
</dbReference>
<evidence type="ECO:0000313" key="2">
    <source>
        <dbReference type="Proteomes" id="UP000241222"/>
    </source>
</evidence>
<dbReference type="InterPro" id="IPR021686">
    <property type="entry name" value="DUF3268"/>
</dbReference>
<dbReference type="RefSeq" id="WP_107350920.1">
    <property type="nucleotide sequence ID" value="NZ_PYMH01000013.1"/>
</dbReference>
<dbReference type="Proteomes" id="UP000241222">
    <property type="component" value="Unassembled WGS sequence"/>
</dbReference>
<name>A0A2T3ITV2_9GAMM</name>
<keyword evidence="2" id="KW-1185">Reference proteome</keyword>
<sequence>MAPAKPRTKWRKAIARQLEFSDLPTENQMAYRQYASVLFDIANSIGITDVTSLTDDFITKSFHILESYKPVTWERDIAMYVCQLLVDHAQQRKSPPFAGAEMSCFECGSTTKMTGERYICPVCDASALCGPNSLPLGIPVRSQIRAERRLLHERLDDLIQNHQVSRRYAYAKLAAIMGINLELTHIGLVCDYGDVATWHNAMDDFPASVGVN</sequence>
<comment type="caution">
    <text evidence="1">The sequence shown here is derived from an EMBL/GenBank/DDBJ whole genome shotgun (WGS) entry which is preliminary data.</text>
</comment>
<accession>A0A2T3ITV2</accession>
<protein>
    <submittedName>
        <fullName evidence="1">Uncharacterized protein</fullName>
    </submittedName>
</protein>
<proteinExistence type="predicted"/>
<gene>
    <name evidence="1" type="ORF">C9I99_21640</name>
</gene>